<keyword evidence="2" id="KW-1003">Cell membrane</keyword>
<evidence type="ECO:0000313" key="8">
    <source>
        <dbReference type="Proteomes" id="UP000285882"/>
    </source>
</evidence>
<accession>A0ABX5Q552</accession>
<feature type="transmembrane region" description="Helical" evidence="6">
    <location>
        <begin position="12"/>
        <end position="33"/>
    </location>
</feature>
<sequence length="470" mass="52619">MHSLIKKLIGFSLGPVVGALLSFVTIPVTTYFISPEEYGKASMFLLFQTIAGTLLFLGIDQAYTREYHEVDDKTQLFQNALLLPFALAMIVFLCALLVPQPLSLLLFGQADARWPTLLFGLMTVFIVLERFMMLSIRMQEKAFEYSLLAINVKAAVLLLTLFFIVFIRRDFLTVVYAASLGQIIGDLWLFWRCRALLDFRTVTMNRPLLKIMVRFGLPIVVATSLSSLLGGLDRLALRFWSDFNQIGIFSATLKIAAVLNVVQSGFTSFWVPTAYRWYSENRPADSFKRVGEAILLMMSLLAAAIFLFKNLIVVLLSGSYSEAQYLVGFLCLQPIIYSVSEATGLGIVFSKKSDLNIWVSLAALIPAAVLDVLLVPPFGAKGAAIATAVAFLFFFSARTYFSGKYWIRLPVAKHYAVFLLLLAGAFINAQAFPGITALNLLLFILLIVLQKNTIRMIWQLWQHSRLSKED</sequence>
<keyword evidence="4 6" id="KW-1133">Transmembrane helix</keyword>
<evidence type="ECO:0000256" key="6">
    <source>
        <dbReference type="SAM" id="Phobius"/>
    </source>
</evidence>
<keyword evidence="3 6" id="KW-0812">Transmembrane</keyword>
<name>A0ABX5Q552_9BACL</name>
<protein>
    <submittedName>
        <fullName evidence="7">Polysaccharide biosynthesis protein</fullName>
    </submittedName>
</protein>
<feature type="transmembrane region" description="Helical" evidence="6">
    <location>
        <begin position="323"/>
        <end position="348"/>
    </location>
</feature>
<dbReference type="PANTHER" id="PTHR30250:SF11">
    <property type="entry name" value="O-ANTIGEN TRANSPORTER-RELATED"/>
    <property type="match status" value="1"/>
</dbReference>
<feature type="transmembrane region" description="Helical" evidence="6">
    <location>
        <begin position="438"/>
        <end position="458"/>
    </location>
</feature>
<gene>
    <name evidence="7" type="ORF">C0674_03345</name>
</gene>
<feature type="transmembrane region" description="Helical" evidence="6">
    <location>
        <begin position="413"/>
        <end position="432"/>
    </location>
</feature>
<evidence type="ECO:0000256" key="1">
    <source>
        <dbReference type="ARBA" id="ARBA00004651"/>
    </source>
</evidence>
<dbReference type="PANTHER" id="PTHR30250">
    <property type="entry name" value="PST FAMILY PREDICTED COLANIC ACID TRANSPORTER"/>
    <property type="match status" value="1"/>
</dbReference>
<reference evidence="7 8" key="1">
    <citation type="submission" date="2018-01" db="EMBL/GenBank/DDBJ databases">
        <title>Complete genome sequencing of Sporolactobacillus terrae DLG3.</title>
        <authorList>
            <person name="Nam Y.-D."/>
            <person name="Kang J."/>
            <person name="Chung W.-H."/>
        </authorList>
    </citation>
    <scope>NUCLEOTIDE SEQUENCE [LARGE SCALE GENOMIC DNA]</scope>
    <source>
        <strain evidence="7 8">DLG3</strain>
    </source>
</reference>
<feature type="transmembrane region" description="Helical" evidence="6">
    <location>
        <begin position="114"/>
        <end position="133"/>
    </location>
</feature>
<feature type="transmembrane region" description="Helical" evidence="6">
    <location>
        <begin position="80"/>
        <end position="102"/>
    </location>
</feature>
<evidence type="ECO:0000256" key="4">
    <source>
        <dbReference type="ARBA" id="ARBA00022989"/>
    </source>
</evidence>
<organism evidence="7 8">
    <name type="scientific">Sporolactobacillus terrae</name>
    <dbReference type="NCBI Taxonomy" id="269673"/>
    <lineage>
        <taxon>Bacteria</taxon>
        <taxon>Bacillati</taxon>
        <taxon>Bacillota</taxon>
        <taxon>Bacilli</taxon>
        <taxon>Bacillales</taxon>
        <taxon>Sporolactobacillaceae</taxon>
        <taxon>Sporolactobacillus</taxon>
    </lineage>
</organism>
<evidence type="ECO:0000256" key="5">
    <source>
        <dbReference type="ARBA" id="ARBA00023136"/>
    </source>
</evidence>
<feature type="transmembrane region" description="Helical" evidence="6">
    <location>
        <begin position="211"/>
        <end position="232"/>
    </location>
</feature>
<feature type="transmembrane region" description="Helical" evidence="6">
    <location>
        <begin position="145"/>
        <end position="167"/>
    </location>
</feature>
<dbReference type="Pfam" id="PF01943">
    <property type="entry name" value="Polysacc_synt"/>
    <property type="match status" value="1"/>
</dbReference>
<feature type="transmembrane region" description="Helical" evidence="6">
    <location>
        <begin position="173"/>
        <end position="191"/>
    </location>
</feature>
<keyword evidence="5 6" id="KW-0472">Membrane</keyword>
<proteinExistence type="predicted"/>
<keyword evidence="8" id="KW-1185">Reference proteome</keyword>
<dbReference type="InterPro" id="IPR050833">
    <property type="entry name" value="Poly_Biosynth_Transport"/>
</dbReference>
<feature type="transmembrane region" description="Helical" evidence="6">
    <location>
        <begin position="355"/>
        <end position="376"/>
    </location>
</feature>
<dbReference type="InterPro" id="IPR002797">
    <property type="entry name" value="Polysacc_synth"/>
</dbReference>
<feature type="transmembrane region" description="Helical" evidence="6">
    <location>
        <begin position="252"/>
        <end position="272"/>
    </location>
</feature>
<dbReference type="Proteomes" id="UP000285882">
    <property type="component" value="Chromosome"/>
</dbReference>
<evidence type="ECO:0000313" key="7">
    <source>
        <dbReference type="EMBL" id="QAA21734.1"/>
    </source>
</evidence>
<dbReference type="EMBL" id="CP025688">
    <property type="protein sequence ID" value="QAA21734.1"/>
    <property type="molecule type" value="Genomic_DNA"/>
</dbReference>
<feature type="transmembrane region" description="Helical" evidence="6">
    <location>
        <begin position="39"/>
        <end position="59"/>
    </location>
</feature>
<comment type="subcellular location">
    <subcellularLocation>
        <location evidence="1">Cell membrane</location>
        <topology evidence="1">Multi-pass membrane protein</topology>
    </subcellularLocation>
</comment>
<feature type="transmembrane region" description="Helical" evidence="6">
    <location>
        <begin position="382"/>
        <end position="401"/>
    </location>
</feature>
<feature type="transmembrane region" description="Helical" evidence="6">
    <location>
        <begin position="293"/>
        <end position="317"/>
    </location>
</feature>
<dbReference type="RefSeq" id="WP_128166236.1">
    <property type="nucleotide sequence ID" value="NZ_CP025688.1"/>
</dbReference>
<evidence type="ECO:0000256" key="2">
    <source>
        <dbReference type="ARBA" id="ARBA00022475"/>
    </source>
</evidence>
<evidence type="ECO:0000256" key="3">
    <source>
        <dbReference type="ARBA" id="ARBA00022692"/>
    </source>
</evidence>